<dbReference type="AlphaFoldDB" id="A0A9W9GMH9"/>
<dbReference type="Proteomes" id="UP001149079">
    <property type="component" value="Unassembled WGS sequence"/>
</dbReference>
<dbReference type="OrthoDB" id="5422579at2759"/>
<accession>A0A9W9GMH9</accession>
<reference evidence="2" key="2">
    <citation type="journal article" date="2023" name="IMA Fungus">
        <title>Comparative genomic study of the Penicillium genus elucidates a diverse pangenome and 15 lateral gene transfer events.</title>
        <authorList>
            <person name="Petersen C."/>
            <person name="Sorensen T."/>
            <person name="Nielsen M.R."/>
            <person name="Sondergaard T.E."/>
            <person name="Sorensen J.L."/>
            <person name="Fitzpatrick D.A."/>
            <person name="Frisvad J.C."/>
            <person name="Nielsen K.L."/>
        </authorList>
    </citation>
    <scope>NUCLEOTIDE SEQUENCE</scope>
    <source>
        <strain evidence="2">IBT 22155</strain>
    </source>
</reference>
<dbReference type="RefSeq" id="XP_056518627.1">
    <property type="nucleotide sequence ID" value="XM_056668797.1"/>
</dbReference>
<sequence>MQSLRLNRVFLSANPLNIEVFRKIASHDKFRHQGHELLSDEDKPDDDREWVAACRPQSREWINERHEEEERDLCPKWFKHASRDNYLYLERRELRDEDRPDLIARRELVFAQFSLEKSFKHYRRLLRQQKRVLAGRSDLEAFAFGVKQFPALKRVTITPAAHGGLNNPLYQTPMIRAFPDGFNYPVPRGWLYCRGGYEQTAKSYSWNQYPELKDRYRGFRTAMRVLANEPNSVFELVMTSNSIATGINCTIFDEPREEYDHFAAVLKKPGFRRLDMTLLVTDDLEEDYGACWRHLLNGRLRQALGEAKELEEFRLDATIDTALYRRGGYSAIPLQDLVPVEQWPKLRHFGISGFVISRDNCVSLLKTLPKSIRSIELSTLHFINDDENLYGLLEEIKRMVSEGTLWGDRDAGSRPKITIGVPIGPVSCDRGLGVWIEKEVEDFIYGEGANPIMDCGYRSRQCVDRPVGVVRDALEPGFEYPYAKWLQRRDDADSYRSDPDSYRSEYYDSNED</sequence>
<dbReference type="EMBL" id="JAPQKL010000006">
    <property type="protein sequence ID" value="KAJ5124228.1"/>
    <property type="molecule type" value="Genomic_DNA"/>
</dbReference>
<name>A0A9W9GMH9_9EURO</name>
<feature type="region of interest" description="Disordered" evidence="1">
    <location>
        <begin position="490"/>
        <end position="512"/>
    </location>
</feature>
<evidence type="ECO:0000313" key="3">
    <source>
        <dbReference type="Proteomes" id="UP001149079"/>
    </source>
</evidence>
<keyword evidence="3" id="KW-1185">Reference proteome</keyword>
<organism evidence="2 3">
    <name type="scientific">Penicillium bovifimosum</name>
    <dbReference type="NCBI Taxonomy" id="126998"/>
    <lineage>
        <taxon>Eukaryota</taxon>
        <taxon>Fungi</taxon>
        <taxon>Dikarya</taxon>
        <taxon>Ascomycota</taxon>
        <taxon>Pezizomycotina</taxon>
        <taxon>Eurotiomycetes</taxon>
        <taxon>Eurotiomycetidae</taxon>
        <taxon>Eurotiales</taxon>
        <taxon>Aspergillaceae</taxon>
        <taxon>Penicillium</taxon>
    </lineage>
</organism>
<comment type="caution">
    <text evidence="2">The sequence shown here is derived from an EMBL/GenBank/DDBJ whole genome shotgun (WGS) entry which is preliminary data.</text>
</comment>
<feature type="compositionally biased region" description="Basic and acidic residues" evidence="1">
    <location>
        <begin position="490"/>
        <end position="506"/>
    </location>
</feature>
<proteinExistence type="predicted"/>
<dbReference type="GeneID" id="81407967"/>
<gene>
    <name evidence="2" type="ORF">N7515_008053</name>
</gene>
<evidence type="ECO:0000313" key="2">
    <source>
        <dbReference type="EMBL" id="KAJ5124228.1"/>
    </source>
</evidence>
<reference evidence="2" key="1">
    <citation type="submission" date="2022-11" db="EMBL/GenBank/DDBJ databases">
        <authorList>
            <person name="Petersen C."/>
        </authorList>
    </citation>
    <scope>NUCLEOTIDE SEQUENCE</scope>
    <source>
        <strain evidence="2">IBT 22155</strain>
    </source>
</reference>
<evidence type="ECO:0000256" key="1">
    <source>
        <dbReference type="SAM" id="MobiDB-lite"/>
    </source>
</evidence>
<protein>
    <submittedName>
        <fullName evidence="2">Uncharacterized protein</fullName>
    </submittedName>
</protein>